<evidence type="ECO:0000256" key="1">
    <source>
        <dbReference type="ARBA" id="ARBA00022679"/>
    </source>
</evidence>
<dbReference type="InterPro" id="IPR025877">
    <property type="entry name" value="MobA-like_NTP_Trfase"/>
</dbReference>
<dbReference type="PANTHER" id="PTHR19136:SF81">
    <property type="entry name" value="MOLYBDENUM COFACTOR GUANYLYLTRANSFERASE"/>
    <property type="match status" value="1"/>
</dbReference>
<feature type="domain" description="DUF6457" evidence="3">
    <location>
        <begin position="246"/>
        <end position="327"/>
    </location>
</feature>
<name>A0ABU7V2R9_9MICO</name>
<accession>A0ABU7V2R9</accession>
<dbReference type="EMBL" id="JAZHOV010000001">
    <property type="protein sequence ID" value="MEF2253964.1"/>
    <property type="molecule type" value="Genomic_DNA"/>
</dbReference>
<dbReference type="Proteomes" id="UP001351900">
    <property type="component" value="Unassembled WGS sequence"/>
</dbReference>
<dbReference type="RefSeq" id="WP_331790631.1">
    <property type="nucleotide sequence ID" value="NZ_BAAAUO010000003.1"/>
</dbReference>
<keyword evidence="1" id="KW-0808">Transferase</keyword>
<protein>
    <submittedName>
        <fullName evidence="4">DUF6457 domain-containing protein</fullName>
    </submittedName>
</protein>
<dbReference type="Gene3D" id="3.90.550.10">
    <property type="entry name" value="Spore Coat Polysaccharide Biosynthesis Protein SpsA, Chain A"/>
    <property type="match status" value="1"/>
</dbReference>
<dbReference type="Pfam" id="PF20058">
    <property type="entry name" value="DUF6457"/>
    <property type="match status" value="1"/>
</dbReference>
<dbReference type="PANTHER" id="PTHR19136">
    <property type="entry name" value="MOLYBDENUM COFACTOR GUANYLYLTRANSFERASE"/>
    <property type="match status" value="1"/>
</dbReference>
<organism evidence="4 5">
    <name type="scientific">Microbacterium schleiferi</name>
    <dbReference type="NCBI Taxonomy" id="69362"/>
    <lineage>
        <taxon>Bacteria</taxon>
        <taxon>Bacillati</taxon>
        <taxon>Actinomycetota</taxon>
        <taxon>Actinomycetes</taxon>
        <taxon>Micrococcales</taxon>
        <taxon>Microbacteriaceae</taxon>
        <taxon>Microbacterium</taxon>
    </lineage>
</organism>
<reference evidence="4 5" key="1">
    <citation type="submission" date="2024-01" db="EMBL/GenBank/DDBJ databases">
        <title>the genome sequence of strain Microbacterium schleiferi NBRC 15075.</title>
        <authorList>
            <person name="Ding Y."/>
            <person name="Zhang G."/>
        </authorList>
    </citation>
    <scope>NUCLEOTIDE SEQUENCE [LARGE SCALE GENOMIC DNA]</scope>
    <source>
        <strain evidence="4 5">NBRC 15075</strain>
    </source>
</reference>
<gene>
    <name evidence="4" type="ORF">V2V91_02280</name>
</gene>
<feature type="domain" description="MobA-like NTP transferase" evidence="2">
    <location>
        <begin position="12"/>
        <end position="198"/>
    </location>
</feature>
<evidence type="ECO:0000313" key="4">
    <source>
        <dbReference type="EMBL" id="MEF2253964.1"/>
    </source>
</evidence>
<proteinExistence type="predicted"/>
<evidence type="ECO:0000259" key="2">
    <source>
        <dbReference type="Pfam" id="PF12804"/>
    </source>
</evidence>
<comment type="caution">
    <text evidence="4">The sequence shown here is derived from an EMBL/GenBank/DDBJ whole genome shotgun (WGS) entry which is preliminary data.</text>
</comment>
<dbReference type="Pfam" id="PF12804">
    <property type="entry name" value="NTP_transf_3"/>
    <property type="match status" value="1"/>
</dbReference>
<keyword evidence="5" id="KW-1185">Reference proteome</keyword>
<evidence type="ECO:0000313" key="5">
    <source>
        <dbReference type="Proteomes" id="UP001351900"/>
    </source>
</evidence>
<dbReference type="InterPro" id="IPR045598">
    <property type="entry name" value="DUF6457"/>
</dbReference>
<sequence length="337" mass="34258">MSAPRSRARIGAIILSGGRASRMGGVDKTALEVAGRSMLRRTTDAALDACDGTVIVVGTPPTDPATGRYLAEAGPSAGSMPYGAAPTGTGAPFILRSGQSAASRVVVMREEPAGGGPVAAITAVIGRVDADEVLLLAGDLAAGDRTVAALVAAGRGDSAGVDGIVLVDGAGRRQWLCARIRTQVLAEATARLTNPVGARMSDLFAGLHCRDLPDATGVTTDVDTWQDLSRARSRESGARMNDRTLPPEALDEWSSILRDRFGLDAEQVPIALVLDLARDVAHDVARPAAPLSAFVAGLVAGRAGGSPDDTAAALAEVVALAGAWAEGRAPRSDGSGV</sequence>
<dbReference type="InterPro" id="IPR029044">
    <property type="entry name" value="Nucleotide-diphossugar_trans"/>
</dbReference>
<evidence type="ECO:0000259" key="3">
    <source>
        <dbReference type="Pfam" id="PF20058"/>
    </source>
</evidence>
<dbReference type="SUPFAM" id="SSF53448">
    <property type="entry name" value="Nucleotide-diphospho-sugar transferases"/>
    <property type="match status" value="1"/>
</dbReference>